<feature type="transmembrane region" description="Helical" evidence="1">
    <location>
        <begin position="221"/>
        <end position="242"/>
    </location>
</feature>
<dbReference type="EMBL" id="FMUH01000003">
    <property type="protein sequence ID" value="SCX51015.1"/>
    <property type="molecule type" value="Genomic_DNA"/>
</dbReference>
<gene>
    <name evidence="2" type="ORF">SAMN03159343_2533</name>
</gene>
<accession>A0A1G4YCG2</accession>
<keyword evidence="3" id="KW-1185">Reference proteome</keyword>
<keyword evidence="1" id="KW-0812">Transmembrane</keyword>
<sequence>MATAVEDRAETAPRFAPLLGRFALAGVVAGAASGLWALVVTERAIAPALALEEARGSGHDHGHEELVSRSTQLVGGFLGTVFAAVVFSVVVAAVYAAVRHRLPGRTDAGRAAVLAAIGFGVFALLPAVKMPANPPAVGDPGTVGTRTAIYIAVLGAGVVTALLVSAMVGTLRARGLHPSAVAAAGVLATVALVAATVLLVPDNPDAIGADVPAAVVWDFRLASLGQLAVLWTTLGLTAGYLVDRLARRG</sequence>
<evidence type="ECO:0000256" key="1">
    <source>
        <dbReference type="SAM" id="Phobius"/>
    </source>
</evidence>
<dbReference type="InterPro" id="IPR012666">
    <property type="entry name" value="CbtA_put"/>
</dbReference>
<evidence type="ECO:0000313" key="3">
    <source>
        <dbReference type="Proteomes" id="UP000198981"/>
    </source>
</evidence>
<proteinExistence type="predicted"/>
<dbReference type="RefSeq" id="WP_092804582.1">
    <property type="nucleotide sequence ID" value="NZ_FMUH01000003.1"/>
</dbReference>
<protein>
    <submittedName>
        <fullName evidence="2">Probable cobalt transporter subunit (CbtA)</fullName>
    </submittedName>
</protein>
<name>A0A1G4YCG2_9ACTN</name>
<feature type="transmembrane region" description="Helical" evidence="1">
    <location>
        <begin position="18"/>
        <end position="39"/>
    </location>
</feature>
<organism evidence="2 3">
    <name type="scientific">Klenkia marina</name>
    <dbReference type="NCBI Taxonomy" id="1960309"/>
    <lineage>
        <taxon>Bacteria</taxon>
        <taxon>Bacillati</taxon>
        <taxon>Actinomycetota</taxon>
        <taxon>Actinomycetes</taxon>
        <taxon>Geodermatophilales</taxon>
        <taxon>Geodermatophilaceae</taxon>
        <taxon>Klenkia</taxon>
    </lineage>
</organism>
<dbReference type="STRING" id="1960309.SAMN03159343_2533"/>
<feature type="transmembrane region" description="Helical" evidence="1">
    <location>
        <begin position="73"/>
        <end position="98"/>
    </location>
</feature>
<feature type="transmembrane region" description="Helical" evidence="1">
    <location>
        <begin position="180"/>
        <end position="201"/>
    </location>
</feature>
<evidence type="ECO:0000313" key="2">
    <source>
        <dbReference type="EMBL" id="SCX51015.1"/>
    </source>
</evidence>
<keyword evidence="1" id="KW-0472">Membrane</keyword>
<keyword evidence="1" id="KW-1133">Transmembrane helix</keyword>
<feature type="transmembrane region" description="Helical" evidence="1">
    <location>
        <begin position="148"/>
        <end position="168"/>
    </location>
</feature>
<dbReference type="OrthoDB" id="6851830at2"/>
<dbReference type="AlphaFoldDB" id="A0A1G4YCG2"/>
<dbReference type="Pfam" id="PF09490">
    <property type="entry name" value="CbtA"/>
    <property type="match status" value="1"/>
</dbReference>
<reference evidence="3" key="1">
    <citation type="submission" date="2016-10" db="EMBL/GenBank/DDBJ databases">
        <authorList>
            <person name="Varghese N."/>
            <person name="Submissions S."/>
        </authorList>
    </citation>
    <scope>NUCLEOTIDE SEQUENCE [LARGE SCALE GENOMIC DNA]</scope>
    <source>
        <strain evidence="3">DSM 45722</strain>
    </source>
</reference>
<dbReference type="Proteomes" id="UP000198981">
    <property type="component" value="Unassembled WGS sequence"/>
</dbReference>
<feature type="transmembrane region" description="Helical" evidence="1">
    <location>
        <begin position="110"/>
        <end position="128"/>
    </location>
</feature>